<dbReference type="Proteomes" id="UP000541181">
    <property type="component" value="Unassembled WGS sequence"/>
</dbReference>
<dbReference type="OrthoDB" id="10262255at2759"/>
<feature type="non-terminal residue" evidence="2">
    <location>
        <position position="561"/>
    </location>
</feature>
<evidence type="ECO:0000256" key="1">
    <source>
        <dbReference type="SAM" id="Coils"/>
    </source>
</evidence>
<dbReference type="PANTHER" id="PTHR34649">
    <property type="entry name" value="CILIA- AND FLAGELLA-ASSOCIATED PROTEIN 99"/>
    <property type="match status" value="1"/>
</dbReference>
<comment type="caution">
    <text evidence="2">The sequence shown here is derived from an EMBL/GenBank/DDBJ whole genome shotgun (WGS) entry which is preliminary data.</text>
</comment>
<reference evidence="2 3" key="1">
    <citation type="submission" date="2019-09" db="EMBL/GenBank/DDBJ databases">
        <title>Bird 10,000 Genomes (B10K) Project - Family phase.</title>
        <authorList>
            <person name="Zhang G."/>
        </authorList>
    </citation>
    <scope>NUCLEOTIDE SEQUENCE [LARGE SCALE GENOMIC DNA]</scope>
    <source>
        <strain evidence="2">B10K-CU-031-22</strain>
    </source>
</reference>
<organism evidence="2 3">
    <name type="scientific">Chunga burmeisteri</name>
    <name type="common">Black-legged seriema</name>
    <dbReference type="NCBI Taxonomy" id="1352770"/>
    <lineage>
        <taxon>Eukaryota</taxon>
        <taxon>Metazoa</taxon>
        <taxon>Chordata</taxon>
        <taxon>Craniata</taxon>
        <taxon>Vertebrata</taxon>
        <taxon>Euteleostomi</taxon>
        <taxon>Archelosauria</taxon>
        <taxon>Archosauria</taxon>
        <taxon>Dinosauria</taxon>
        <taxon>Saurischia</taxon>
        <taxon>Theropoda</taxon>
        <taxon>Coelurosauria</taxon>
        <taxon>Aves</taxon>
        <taxon>Neognathae</taxon>
        <taxon>Neoaves</taxon>
        <taxon>Telluraves</taxon>
        <taxon>Australaves</taxon>
        <taxon>Cariamiformes</taxon>
        <taxon>Cariamidae</taxon>
        <taxon>Chunga</taxon>
    </lineage>
</organism>
<evidence type="ECO:0000313" key="3">
    <source>
        <dbReference type="Proteomes" id="UP000541181"/>
    </source>
</evidence>
<sequence>LNVTEEKFVLDTLAGCIEYKSLLDVVVNAFFVRDGRYCLISERHLYIVICYLATFQLEELGLQHFSRIVKSLDTAKMQKFLRFFFNALYLNTWIKDEWSQFYDSLYVKENWIDPLLRWQPKVQQLIEQLTEKLNNHTTTVKTSKVTRPKEFNLTVPKPRAIPIPLPIPVLEKRPPVPPSTYKPPKEKKQLEEIKTKNRRKAEVSSHSYRILALVDSQVTTVSPNYVCNIFISASHLHILFTVFIPMVPDTFTSVSIDNIPIKLNAAAILREGALYQRKVEQELKRIENLLRGARDPSEFLEWQKQMRGKDLEEQLAEIECRRLQGKLSHEEAVLAHQYVIQENKKKANLMREEKAELMHQYAEKRLQEQKEMRELVEQVMEGHKNAKQAQIKLQKYKQQIVQEVCEENRELLRQALEEEEEKLRKRYELIQQIRAIESLPSVRHKFVDLTETGGHGLICEMSIVELRERLALLREAQKAAEEEKRDQIIHGKQAKEQLLLDKLDQISLFRAELGRAAALKQEEKKRKSQSGQRPLKDERILNLQKKIVEKTMERKKQAGLL</sequence>
<accession>A0A7K5GXV1</accession>
<gene>
    <name evidence="2" type="primary">Cfap99</name>
    <name evidence="2" type="ORF">CHUBUR_R05884</name>
</gene>
<dbReference type="PANTHER" id="PTHR34649:SF1">
    <property type="entry name" value="CILIA- AND FLAGELLA-ASSOCIATED PROTEIN 99"/>
    <property type="match status" value="1"/>
</dbReference>
<name>A0A7K5GXV1_9AVES</name>
<proteinExistence type="predicted"/>
<keyword evidence="1" id="KW-0175">Coiled coil</keyword>
<feature type="non-terminal residue" evidence="2">
    <location>
        <position position="1"/>
    </location>
</feature>
<feature type="coiled-coil region" evidence="1">
    <location>
        <begin position="340"/>
        <end position="433"/>
    </location>
</feature>
<keyword evidence="3" id="KW-1185">Reference proteome</keyword>
<evidence type="ECO:0000313" key="2">
    <source>
        <dbReference type="EMBL" id="NWS61889.1"/>
    </source>
</evidence>
<dbReference type="EMBL" id="VZRC01000752">
    <property type="protein sequence ID" value="NWS61889.1"/>
    <property type="molecule type" value="Genomic_DNA"/>
</dbReference>
<dbReference type="InterPro" id="IPR039341">
    <property type="entry name" value="CFAP99"/>
</dbReference>
<protein>
    <submittedName>
        <fullName evidence="2">CFA99 protein</fullName>
    </submittedName>
</protein>
<dbReference type="AlphaFoldDB" id="A0A7K5GXV1"/>